<protein>
    <submittedName>
        <fullName evidence="2">Putative methyltransferase YcgJ</fullName>
        <ecNumber evidence="2">2.1.1.-</ecNumber>
    </submittedName>
</protein>
<dbReference type="Gene3D" id="3.40.50.150">
    <property type="entry name" value="Vaccinia Virus protein VP39"/>
    <property type="match status" value="1"/>
</dbReference>
<dbReference type="PANTHER" id="PTHR43591">
    <property type="entry name" value="METHYLTRANSFERASE"/>
    <property type="match status" value="1"/>
</dbReference>
<feature type="domain" description="Methyltransferase type 11" evidence="1">
    <location>
        <begin position="51"/>
        <end position="145"/>
    </location>
</feature>
<dbReference type="PANTHER" id="PTHR43591:SF24">
    <property type="entry name" value="2-METHOXY-6-POLYPRENYL-1,4-BENZOQUINOL METHYLASE, MITOCHONDRIAL"/>
    <property type="match status" value="1"/>
</dbReference>
<evidence type="ECO:0000313" key="2">
    <source>
        <dbReference type="EMBL" id="VYT20905.1"/>
    </source>
</evidence>
<evidence type="ECO:0000259" key="1">
    <source>
        <dbReference type="Pfam" id="PF08241"/>
    </source>
</evidence>
<dbReference type="GO" id="GO:0032259">
    <property type="term" value="P:methylation"/>
    <property type="evidence" value="ECO:0007669"/>
    <property type="project" value="UniProtKB-KW"/>
</dbReference>
<dbReference type="EC" id="2.1.1.-" evidence="2"/>
<dbReference type="EMBL" id="CACRSL010000004">
    <property type="protein sequence ID" value="VYT20905.1"/>
    <property type="molecule type" value="Genomic_DNA"/>
</dbReference>
<gene>
    <name evidence="2" type="primary">ycgJ</name>
    <name evidence="2" type="ORF">AULFYP135_02050</name>
</gene>
<accession>A0A6N2UQI6</accession>
<dbReference type="GO" id="GO:0008757">
    <property type="term" value="F:S-adenosylmethionine-dependent methyltransferase activity"/>
    <property type="evidence" value="ECO:0007669"/>
    <property type="project" value="InterPro"/>
</dbReference>
<dbReference type="InterPro" id="IPR013216">
    <property type="entry name" value="Methyltransf_11"/>
</dbReference>
<keyword evidence="2" id="KW-0489">Methyltransferase</keyword>
<organism evidence="2">
    <name type="scientific">uncultured Anaerotruncus sp</name>
    <dbReference type="NCBI Taxonomy" id="905011"/>
    <lineage>
        <taxon>Bacteria</taxon>
        <taxon>Bacillati</taxon>
        <taxon>Bacillota</taxon>
        <taxon>Clostridia</taxon>
        <taxon>Eubacteriales</taxon>
        <taxon>Oscillospiraceae</taxon>
        <taxon>Anaerotruncus</taxon>
        <taxon>environmental samples</taxon>
    </lineage>
</organism>
<name>A0A6N2UQI6_9FIRM</name>
<proteinExistence type="predicted"/>
<dbReference type="AlphaFoldDB" id="A0A6N2UQI6"/>
<sequence length="238" mass="27004">MERQKERIAHYWGQRSEGFRQAHQGEWDSPTASVYREVISSHLSKPGAAILDVGTGSGFFPLLLKDLDAQITGIDLTPEMLEQARDAVKEQGASARFLQMDAEHLAFDGESFDLILTRNLTWNLPRLGQAYREWFRVLKPGGVLLNFDGDYVEADRKKSPQELDKFHASQPITQAMQAEYREILEDLAGGHHPRPQWDEQLLREAGFSKVEVDMSFGRRLGQGPEDTPLFCITAYKGR</sequence>
<dbReference type="Pfam" id="PF08241">
    <property type="entry name" value="Methyltransf_11"/>
    <property type="match status" value="1"/>
</dbReference>
<dbReference type="CDD" id="cd02440">
    <property type="entry name" value="AdoMet_MTases"/>
    <property type="match status" value="1"/>
</dbReference>
<dbReference type="InterPro" id="IPR029063">
    <property type="entry name" value="SAM-dependent_MTases_sf"/>
</dbReference>
<keyword evidence="2" id="KW-0808">Transferase</keyword>
<dbReference type="SUPFAM" id="SSF53335">
    <property type="entry name" value="S-adenosyl-L-methionine-dependent methyltransferases"/>
    <property type="match status" value="1"/>
</dbReference>
<reference evidence="2" key="1">
    <citation type="submission" date="2019-11" db="EMBL/GenBank/DDBJ databases">
        <authorList>
            <person name="Feng L."/>
        </authorList>
    </citation>
    <scope>NUCLEOTIDE SEQUENCE</scope>
    <source>
        <strain evidence="2">AundefinedLFYP135</strain>
    </source>
</reference>